<evidence type="ECO:0000313" key="2">
    <source>
        <dbReference type="EMBL" id="KAJ0399870.1"/>
    </source>
</evidence>
<proteinExistence type="predicted"/>
<feature type="region of interest" description="Disordered" evidence="1">
    <location>
        <begin position="1"/>
        <end position="61"/>
    </location>
</feature>
<protein>
    <submittedName>
        <fullName evidence="2">Uncharacterized protein</fullName>
    </submittedName>
</protein>
<dbReference type="AlphaFoldDB" id="A0AAD5Q6E7"/>
<dbReference type="Proteomes" id="UP001209570">
    <property type="component" value="Unassembled WGS sequence"/>
</dbReference>
<feature type="compositionally biased region" description="Basic residues" evidence="1">
    <location>
        <begin position="1"/>
        <end position="11"/>
    </location>
</feature>
<evidence type="ECO:0000256" key="1">
    <source>
        <dbReference type="SAM" id="MobiDB-lite"/>
    </source>
</evidence>
<reference evidence="2" key="1">
    <citation type="submission" date="2021-12" db="EMBL/GenBank/DDBJ databases">
        <title>Prjna785345.</title>
        <authorList>
            <person name="Rujirawat T."/>
            <person name="Krajaejun T."/>
        </authorList>
    </citation>
    <scope>NUCLEOTIDE SEQUENCE</scope>
    <source>
        <strain evidence="2">Pi057C3</strain>
    </source>
</reference>
<evidence type="ECO:0000313" key="3">
    <source>
        <dbReference type="Proteomes" id="UP001209570"/>
    </source>
</evidence>
<dbReference type="EMBL" id="JAKCXM010000169">
    <property type="protein sequence ID" value="KAJ0399870.1"/>
    <property type="molecule type" value="Genomic_DNA"/>
</dbReference>
<accession>A0AAD5Q6E7</accession>
<feature type="region of interest" description="Disordered" evidence="1">
    <location>
        <begin position="74"/>
        <end position="178"/>
    </location>
</feature>
<name>A0AAD5Q6E7_PYTIN</name>
<organism evidence="2 3">
    <name type="scientific">Pythium insidiosum</name>
    <name type="common">Pythiosis disease agent</name>
    <dbReference type="NCBI Taxonomy" id="114742"/>
    <lineage>
        <taxon>Eukaryota</taxon>
        <taxon>Sar</taxon>
        <taxon>Stramenopiles</taxon>
        <taxon>Oomycota</taxon>
        <taxon>Peronosporomycetes</taxon>
        <taxon>Pythiales</taxon>
        <taxon>Pythiaceae</taxon>
        <taxon>Pythium</taxon>
    </lineage>
</organism>
<keyword evidence="3" id="KW-1185">Reference proteome</keyword>
<gene>
    <name evidence="2" type="ORF">P43SY_000438</name>
</gene>
<sequence>MELCGPHKKRVKTDSAAAAASPPSPEAETADMPRLLTPSPTSPPANPNGVRQGQGQGGFRGKCLYQSRKCENERALKRNGQPHNLCEEHRAKQNQHQRKFDAKKFSRRRRNGEDGVDDATHGDDGSQSSRGSGQPEGYLPTASSPSATLRESDLPDGPIVLPNTPTQFPSGAAGRPNRRCAPMAMRRDVRLRHELGLMRYRGRDTLYTDIGAPSRLPSLRTLPLSSAMTPPESRGLYSQ</sequence>
<comment type="caution">
    <text evidence="2">The sequence shown here is derived from an EMBL/GenBank/DDBJ whole genome shotgun (WGS) entry which is preliminary data.</text>
</comment>